<gene>
    <name evidence="2" type="ORF">glysoja_034814</name>
</gene>
<dbReference type="AlphaFoldDB" id="A0A0B2QRB6"/>
<keyword evidence="1" id="KW-0812">Transmembrane</keyword>
<protein>
    <submittedName>
        <fullName evidence="2">Importin-5</fullName>
    </submittedName>
</protein>
<keyword evidence="1" id="KW-1133">Transmembrane helix</keyword>
<proteinExistence type="predicted"/>
<evidence type="ECO:0000256" key="1">
    <source>
        <dbReference type="SAM" id="Phobius"/>
    </source>
</evidence>
<dbReference type="PANTHER" id="PTHR35508">
    <property type="entry name" value="VOLTAGE-DEPENDENT L-TYPE CALCIUM CHANNEL SUBUNIT"/>
    <property type="match status" value="1"/>
</dbReference>
<dbReference type="InterPro" id="IPR011989">
    <property type="entry name" value="ARM-like"/>
</dbReference>
<feature type="transmembrane region" description="Helical" evidence="1">
    <location>
        <begin position="527"/>
        <end position="548"/>
    </location>
</feature>
<accession>A0A0B2QRB6</accession>
<sequence>MNDMVLDVLQIAESGGLSDETHRLAFELVMAMAEEKEYENVFANLPYRIVCKLFLVPMKMLQRLAEDDGERELKNEKVFDVYEFGMKSLKKLCVVLGASKAVPVAFEVFRLHLDDDAEYWKERHAGITMLSVIAEEFSDEMVLMENFLVGVVTKILKSMQDSHTQVRLATFKFMETPTNFVQVVQILYHHRLVHAFCTALDNEQVVKVKEQAASAMQFFLKNTLPESLTLNKTAETVLGKLLPLIQDKDSAEIRGIALSTLNIVAQRCHEVANKYCAIYLPILLEACKDYNYYIREEAARGIRICAELGTQQLKPFINRILSELGVLMNNPSPLNEKAHDIAVSALGRICEFHRECIDGSQMVPAWLSFLPLRNDLIEAKLMHEQLCLMAERFDKDLLGADSQNFIKIIVVLLELKLPKTPLDSEAPLLPEASENSARDVLLWTCRSTPFRALFVISVGTVTFVALTALLVFMLFFLAATINAIVISLLISLAAAGGFLALFFAFVTAIYIGALAIAIFAISVTTFWSIVAILIITGFIGFIYTVWLVTRKSFGFAKHSLDVTGSAISSYTTARHAHHLIHTNSK</sequence>
<evidence type="ECO:0000313" key="2">
    <source>
        <dbReference type="EMBL" id="KHN24156.1"/>
    </source>
</evidence>
<dbReference type="EMBL" id="KN655680">
    <property type="protein sequence ID" value="KHN24156.1"/>
    <property type="molecule type" value="Genomic_DNA"/>
</dbReference>
<name>A0A0B2QRB6_GLYSO</name>
<dbReference type="SUPFAM" id="SSF48371">
    <property type="entry name" value="ARM repeat"/>
    <property type="match status" value="1"/>
</dbReference>
<dbReference type="InterPro" id="IPR016024">
    <property type="entry name" value="ARM-type_fold"/>
</dbReference>
<organism evidence="2">
    <name type="scientific">Glycine soja</name>
    <name type="common">Wild soybean</name>
    <dbReference type="NCBI Taxonomy" id="3848"/>
    <lineage>
        <taxon>Eukaryota</taxon>
        <taxon>Viridiplantae</taxon>
        <taxon>Streptophyta</taxon>
        <taxon>Embryophyta</taxon>
        <taxon>Tracheophyta</taxon>
        <taxon>Spermatophyta</taxon>
        <taxon>Magnoliopsida</taxon>
        <taxon>eudicotyledons</taxon>
        <taxon>Gunneridae</taxon>
        <taxon>Pentapetalae</taxon>
        <taxon>rosids</taxon>
        <taxon>fabids</taxon>
        <taxon>Fabales</taxon>
        <taxon>Fabaceae</taxon>
        <taxon>Papilionoideae</taxon>
        <taxon>50 kb inversion clade</taxon>
        <taxon>NPAAA clade</taxon>
        <taxon>indigoferoid/millettioid clade</taxon>
        <taxon>Phaseoleae</taxon>
        <taxon>Glycine</taxon>
        <taxon>Glycine subgen. Soja</taxon>
    </lineage>
</organism>
<keyword evidence="1" id="KW-0472">Membrane</keyword>
<reference evidence="2" key="1">
    <citation type="submission" date="2014-07" db="EMBL/GenBank/DDBJ databases">
        <title>Identification of a novel salt tolerance gene in wild soybean by whole-genome sequencing.</title>
        <authorList>
            <person name="Lam H.-M."/>
            <person name="Qi X."/>
            <person name="Li M.-W."/>
            <person name="Liu X."/>
            <person name="Xie M."/>
            <person name="Ni M."/>
            <person name="Xu X."/>
        </authorList>
    </citation>
    <scope>NUCLEOTIDE SEQUENCE [LARGE SCALE GENOMIC DNA]</scope>
    <source>
        <tissue evidence="2">Root</tissue>
    </source>
</reference>
<feature type="transmembrane region" description="Helical" evidence="1">
    <location>
        <begin position="488"/>
        <end position="521"/>
    </location>
</feature>
<dbReference type="Gene3D" id="1.25.10.10">
    <property type="entry name" value="Leucine-rich Repeat Variant"/>
    <property type="match status" value="2"/>
</dbReference>
<dbReference type="Proteomes" id="UP000053555">
    <property type="component" value="Unassembled WGS sequence"/>
</dbReference>
<dbReference type="PANTHER" id="PTHR35508:SF1">
    <property type="entry name" value="VOLTAGE-DEPENDENT L-TYPE CALCIUM CHANNEL SUBUNIT"/>
    <property type="match status" value="1"/>
</dbReference>